<dbReference type="Pfam" id="PF18555">
    <property type="entry name" value="MobL"/>
    <property type="match status" value="1"/>
</dbReference>
<proteinExistence type="predicted"/>
<dbReference type="RefSeq" id="WP_088094468.1">
    <property type="nucleotide sequence ID" value="NZ_MWPX01000038.1"/>
</dbReference>
<evidence type="ECO:0000313" key="1">
    <source>
        <dbReference type="EMBL" id="OUM46648.1"/>
    </source>
</evidence>
<dbReference type="InterPro" id="IPR048101">
    <property type="entry name" value="MobP2"/>
</dbReference>
<organism evidence="1 2">
    <name type="scientific">Bacillus pseudomycoides</name>
    <dbReference type="NCBI Taxonomy" id="64104"/>
    <lineage>
        <taxon>Bacteria</taxon>
        <taxon>Bacillati</taxon>
        <taxon>Bacillota</taxon>
        <taxon>Bacilli</taxon>
        <taxon>Bacillales</taxon>
        <taxon>Bacillaceae</taxon>
        <taxon>Bacillus</taxon>
        <taxon>Bacillus cereus group</taxon>
    </lineage>
</organism>
<dbReference type="NCBIfam" id="NF041498">
    <property type="entry name" value="MobP2"/>
    <property type="match status" value="1"/>
</dbReference>
<dbReference type="EMBL" id="MWPX01000038">
    <property type="protein sequence ID" value="OUM46648.1"/>
    <property type="molecule type" value="Genomic_DNA"/>
</dbReference>
<evidence type="ECO:0008006" key="3">
    <source>
        <dbReference type="Google" id="ProtNLM"/>
    </source>
</evidence>
<dbReference type="InterPro" id="IPR041073">
    <property type="entry name" value="MobL"/>
</dbReference>
<gene>
    <name evidence="1" type="ORF">BW425_22495</name>
</gene>
<dbReference type="Proteomes" id="UP000195321">
    <property type="component" value="Unassembled WGS sequence"/>
</dbReference>
<accession>A0A1Y3M8B6</accession>
<sequence>MNQSTSPSQVTVTPGVVTVSRFVTADGKTFQDYVEYVDREDAKREGEAHQKMFSLYQDYMGDAEKTSSLFTEHSNGLKENEKKDLKKVFQFAQKNKSIMWQDVITFDNHWLAEHGVYDPRTRTVDETKLMDVTRLAMKEMLKREKLEHTAVWSGAIHYNTDNLHIHVATVEPFPTRDRGKRKQKTLDAMKGKVVQNIMDRGQEQKQINDLIRKSMVAKKKEDSTFTWRNRELKPLFQFIYKRLPEDKRQWQYSYNTLRPLRPHLDALTQKYIEKHYKEDYKQFLQKLDKEVDVLKRAYGEGSGDKKRYENYKENKIEELHKRMGNAFLQEMKAYDKERQRIDKMLDRKPSQRKNFQQNVSMQYALRKMEGAFKSEYESWKNQRYYERLEREIQQQNERGYER</sequence>
<protein>
    <recommendedName>
        <fullName evidence="3">Relaxase</fullName>
    </recommendedName>
</protein>
<name>A0A1Y3M8B6_9BACI</name>
<evidence type="ECO:0000313" key="2">
    <source>
        <dbReference type="Proteomes" id="UP000195321"/>
    </source>
</evidence>
<reference evidence="1 2" key="1">
    <citation type="submission" date="2017-02" db="EMBL/GenBank/DDBJ databases">
        <title>Bacillus pseudomycoides isolate FSL K6-0042.</title>
        <authorList>
            <person name="Kovac J."/>
        </authorList>
    </citation>
    <scope>NUCLEOTIDE SEQUENCE [LARGE SCALE GENOMIC DNA]</scope>
    <source>
        <strain evidence="1 2">FSL K6-0042</strain>
    </source>
</reference>
<dbReference type="AlphaFoldDB" id="A0A1Y3M8B6"/>
<comment type="caution">
    <text evidence="1">The sequence shown here is derived from an EMBL/GenBank/DDBJ whole genome shotgun (WGS) entry which is preliminary data.</text>
</comment>